<gene>
    <name evidence="2" type="ORF">METZ01_LOCUS3771</name>
</gene>
<protein>
    <recommendedName>
        <fullName evidence="1">PH domain-containing protein</fullName>
    </recommendedName>
</protein>
<dbReference type="EMBL" id="UINC01000196">
    <property type="protein sequence ID" value="SUZ50917.1"/>
    <property type="molecule type" value="Genomic_DNA"/>
</dbReference>
<reference evidence="2" key="1">
    <citation type="submission" date="2018-05" db="EMBL/GenBank/DDBJ databases">
        <authorList>
            <person name="Lanie J.A."/>
            <person name="Ng W.-L."/>
            <person name="Kazmierczak K.M."/>
            <person name="Andrzejewski T.M."/>
            <person name="Davidsen T.M."/>
            <person name="Wayne K.J."/>
            <person name="Tettelin H."/>
            <person name="Glass J.I."/>
            <person name="Rusch D."/>
            <person name="Podicherti R."/>
            <person name="Tsui H.-C.T."/>
            <person name="Winkler M.E."/>
        </authorList>
    </citation>
    <scope>NUCLEOTIDE SEQUENCE</scope>
</reference>
<sequence>MNFKHLDHKTESVDISKWNVTKNIKIIYHGNLYKLPRDVAKNWVDVLKNVMSFRKRYGIIFQISLKPDDIFIAFFDNMEKVKIFATANMNDMTQLEPLTTELWNLSIEFDEVRYSNSFEIGKTIVLETNQCAYEVHGNKRYFRCLSCEQAIKWFDHLNASIHNNIQRKMENDIIFKID</sequence>
<proteinExistence type="predicted"/>
<evidence type="ECO:0000313" key="2">
    <source>
        <dbReference type="EMBL" id="SUZ50917.1"/>
    </source>
</evidence>
<dbReference type="InterPro" id="IPR001849">
    <property type="entry name" value="PH_domain"/>
</dbReference>
<dbReference type="AlphaFoldDB" id="A0A381N8U9"/>
<feature type="domain" description="PH" evidence="1">
    <location>
        <begin position="26"/>
        <end position="164"/>
    </location>
</feature>
<evidence type="ECO:0000259" key="1">
    <source>
        <dbReference type="SMART" id="SM00233"/>
    </source>
</evidence>
<name>A0A381N8U9_9ZZZZ</name>
<accession>A0A381N8U9</accession>
<organism evidence="2">
    <name type="scientific">marine metagenome</name>
    <dbReference type="NCBI Taxonomy" id="408172"/>
    <lineage>
        <taxon>unclassified sequences</taxon>
        <taxon>metagenomes</taxon>
        <taxon>ecological metagenomes</taxon>
    </lineage>
</organism>
<dbReference type="SMART" id="SM00233">
    <property type="entry name" value="PH"/>
    <property type="match status" value="1"/>
</dbReference>